<dbReference type="PANTHER" id="PTHR13233">
    <property type="entry name" value="MICROSPHERULE PROTEIN 1"/>
    <property type="match status" value="1"/>
</dbReference>
<dbReference type="AlphaFoldDB" id="A0A8S9ZRQ7"/>
<comment type="caution">
    <text evidence="3">The sequence shown here is derived from an EMBL/GenBank/DDBJ whole genome shotgun (WGS) entry which is preliminary data.</text>
</comment>
<dbReference type="OrthoDB" id="10262769at2759"/>
<evidence type="ECO:0000313" key="4">
    <source>
        <dbReference type="Proteomes" id="UP000605970"/>
    </source>
</evidence>
<dbReference type="Proteomes" id="UP000605970">
    <property type="component" value="Unassembled WGS sequence"/>
</dbReference>
<dbReference type="InterPro" id="IPR037912">
    <property type="entry name" value="MCRS1"/>
</dbReference>
<keyword evidence="4" id="KW-1185">Reference proteome</keyword>
<dbReference type="Pfam" id="PF13325">
    <property type="entry name" value="MCRS_N"/>
    <property type="match status" value="1"/>
</dbReference>
<evidence type="ECO:0000256" key="1">
    <source>
        <dbReference type="SAM" id="MobiDB-lite"/>
    </source>
</evidence>
<feature type="region of interest" description="Disordered" evidence="1">
    <location>
        <begin position="102"/>
        <end position="121"/>
    </location>
</feature>
<gene>
    <name evidence="3" type="ORF">Mgra_00004383</name>
</gene>
<dbReference type="GO" id="GO:0031011">
    <property type="term" value="C:Ino80 complex"/>
    <property type="evidence" value="ECO:0007669"/>
    <property type="project" value="InterPro"/>
</dbReference>
<dbReference type="SUPFAM" id="SSF49879">
    <property type="entry name" value="SMAD/FHA domain"/>
    <property type="match status" value="1"/>
</dbReference>
<feature type="domain" description="FHA" evidence="2">
    <location>
        <begin position="370"/>
        <end position="426"/>
    </location>
</feature>
<reference evidence="3" key="1">
    <citation type="journal article" date="2020" name="Ecol. Evol.">
        <title>Genome structure and content of the rice root-knot nematode (Meloidogyne graminicola).</title>
        <authorList>
            <person name="Phan N.T."/>
            <person name="Danchin E.G.J."/>
            <person name="Klopp C."/>
            <person name="Perfus-Barbeoch L."/>
            <person name="Kozlowski D.K."/>
            <person name="Koutsovoulos G.D."/>
            <person name="Lopez-Roques C."/>
            <person name="Bouchez O."/>
            <person name="Zahm M."/>
            <person name="Besnard G."/>
            <person name="Bellafiore S."/>
        </authorList>
    </citation>
    <scope>NUCLEOTIDE SEQUENCE</scope>
    <source>
        <strain evidence="3">VN-18</strain>
    </source>
</reference>
<evidence type="ECO:0000313" key="3">
    <source>
        <dbReference type="EMBL" id="KAF7636123.1"/>
    </source>
</evidence>
<dbReference type="EMBL" id="JABEBT010000033">
    <property type="protein sequence ID" value="KAF7636123.1"/>
    <property type="molecule type" value="Genomic_DNA"/>
</dbReference>
<dbReference type="InterPro" id="IPR008984">
    <property type="entry name" value="SMAD_FHA_dom_sf"/>
</dbReference>
<accession>A0A8S9ZRQ7</accession>
<dbReference type="GO" id="GO:0002151">
    <property type="term" value="F:G-quadruplex RNA binding"/>
    <property type="evidence" value="ECO:0007669"/>
    <property type="project" value="InterPro"/>
</dbReference>
<dbReference type="GO" id="GO:0071339">
    <property type="term" value="C:MLL1 complex"/>
    <property type="evidence" value="ECO:0007669"/>
    <property type="project" value="InterPro"/>
</dbReference>
<dbReference type="PANTHER" id="PTHR13233:SF0">
    <property type="entry name" value="MICROSPHERULE PROTEIN 1"/>
    <property type="match status" value="1"/>
</dbReference>
<proteinExistence type="predicted"/>
<feature type="region of interest" description="Disordered" evidence="1">
    <location>
        <begin position="18"/>
        <end position="37"/>
    </location>
</feature>
<dbReference type="SMART" id="SM00240">
    <property type="entry name" value="FHA"/>
    <property type="match status" value="1"/>
</dbReference>
<feature type="compositionally biased region" description="Basic and acidic residues" evidence="1">
    <location>
        <begin position="24"/>
        <end position="37"/>
    </location>
</feature>
<dbReference type="InterPro" id="IPR025999">
    <property type="entry name" value="MCRS_N"/>
</dbReference>
<feature type="compositionally biased region" description="Polar residues" evidence="1">
    <location>
        <begin position="102"/>
        <end position="111"/>
    </location>
</feature>
<sequence length="443" mass="50711">MLQNVRGNFALDEATGSMDLFDNNEPRRRSTRDIKKPKFDDELVESVIQSKQTPKRRHSNEKHSVAINNGVMLNSNTANPIKIPFTSASNTSTVGSVLTSAFNEKTQQSNNKNRRKTPEANNSIMRSLQPNALLNQWAPEDDIALIAAVTHVADLWIVYTQMRFSRRYTLEQIEERWYELLYDEEASLIAKKRMEQIDRQKILSIQEKIPFSLSEEQLLRQIPSSTQQPISPILAKILEQNKDSIFHYARTVKILEEHWRELRLYGLLNDQRSPQHLNHSQDEDNFTFDLYSLASSTDANNGQQLPMDVEERQFTRNVSICEREVKEWEGAAVLVSNIVGIIPSEPAMSPETVGLFCGRCTTFDVRKERVLIGRSTKRHNVEVNLTLEGPTAYISRKQAIFKLTENNNCLLRNIGKRHININGKAILQGEAIELLNNSIIIID</sequence>
<dbReference type="InterPro" id="IPR000253">
    <property type="entry name" value="FHA_dom"/>
</dbReference>
<dbReference type="GO" id="GO:0045944">
    <property type="term" value="P:positive regulation of transcription by RNA polymerase II"/>
    <property type="evidence" value="ECO:0007669"/>
    <property type="project" value="TreeGrafter"/>
</dbReference>
<dbReference type="GO" id="GO:0044545">
    <property type="term" value="C:NSL complex"/>
    <property type="evidence" value="ECO:0007669"/>
    <property type="project" value="TreeGrafter"/>
</dbReference>
<name>A0A8S9ZRQ7_9BILA</name>
<protein>
    <submittedName>
        <fullName evidence="3">FHA domain-containing protein</fullName>
    </submittedName>
</protein>
<dbReference type="Pfam" id="PF00498">
    <property type="entry name" value="FHA"/>
    <property type="match status" value="1"/>
</dbReference>
<organism evidence="3 4">
    <name type="scientific">Meloidogyne graminicola</name>
    <dbReference type="NCBI Taxonomy" id="189291"/>
    <lineage>
        <taxon>Eukaryota</taxon>
        <taxon>Metazoa</taxon>
        <taxon>Ecdysozoa</taxon>
        <taxon>Nematoda</taxon>
        <taxon>Chromadorea</taxon>
        <taxon>Rhabditida</taxon>
        <taxon>Tylenchina</taxon>
        <taxon>Tylenchomorpha</taxon>
        <taxon>Tylenchoidea</taxon>
        <taxon>Meloidogynidae</taxon>
        <taxon>Meloidogyninae</taxon>
        <taxon>Meloidogyne</taxon>
    </lineage>
</organism>
<evidence type="ECO:0000259" key="2">
    <source>
        <dbReference type="PROSITE" id="PS50006"/>
    </source>
</evidence>
<dbReference type="PROSITE" id="PS50006">
    <property type="entry name" value="FHA_DOMAIN"/>
    <property type="match status" value="1"/>
</dbReference>